<reference evidence="5 6" key="1">
    <citation type="submission" date="2013-08" db="EMBL/GenBank/DDBJ databases">
        <authorList>
            <person name="Weinstock G."/>
            <person name="Sodergren E."/>
            <person name="Wylie T."/>
            <person name="Fulton L."/>
            <person name="Fulton R."/>
            <person name="Fronick C."/>
            <person name="O'Laughlin M."/>
            <person name="Godfrey J."/>
            <person name="Miner T."/>
            <person name="Herter B."/>
            <person name="Appelbaum E."/>
            <person name="Cordes M."/>
            <person name="Lek S."/>
            <person name="Wollam A."/>
            <person name="Pepin K.H."/>
            <person name="Palsikar V.B."/>
            <person name="Mitreva M."/>
            <person name="Wilson R.K."/>
        </authorList>
    </citation>
    <scope>NUCLEOTIDE SEQUENCE [LARGE SCALE GENOMIC DNA]</scope>
    <source>
        <strain evidence="5 6">ATCC 700627</strain>
    </source>
</reference>
<keyword evidence="3" id="KW-0804">Transcription</keyword>
<dbReference type="PANTHER" id="PTHR42756:SF1">
    <property type="entry name" value="TRANSCRIPTIONAL REPRESSOR OF EMRAB OPERON"/>
    <property type="match status" value="1"/>
</dbReference>
<evidence type="ECO:0000256" key="3">
    <source>
        <dbReference type="ARBA" id="ARBA00023163"/>
    </source>
</evidence>
<dbReference type="Proteomes" id="UP000016637">
    <property type="component" value="Unassembled WGS sequence"/>
</dbReference>
<keyword evidence="2" id="KW-0238">DNA-binding</keyword>
<dbReference type="SUPFAM" id="SSF46785">
    <property type="entry name" value="Winged helix' DNA-binding domain"/>
    <property type="match status" value="1"/>
</dbReference>
<evidence type="ECO:0000256" key="1">
    <source>
        <dbReference type="ARBA" id="ARBA00023015"/>
    </source>
</evidence>
<evidence type="ECO:0000313" key="6">
    <source>
        <dbReference type="Proteomes" id="UP000016637"/>
    </source>
</evidence>
<keyword evidence="6" id="KW-1185">Reference proteome</keyword>
<keyword evidence="1" id="KW-0805">Transcription regulation</keyword>
<dbReference type="PROSITE" id="PS50995">
    <property type="entry name" value="HTH_MARR_2"/>
    <property type="match status" value="1"/>
</dbReference>
<dbReference type="EMBL" id="AWVP01000079">
    <property type="protein sequence ID" value="ERK56897.1"/>
    <property type="molecule type" value="Genomic_DNA"/>
</dbReference>
<dbReference type="InterPro" id="IPR036388">
    <property type="entry name" value="WH-like_DNA-bd_sf"/>
</dbReference>
<dbReference type="GO" id="GO:0003677">
    <property type="term" value="F:DNA binding"/>
    <property type="evidence" value="ECO:0007669"/>
    <property type="project" value="UniProtKB-KW"/>
</dbReference>
<dbReference type="eggNOG" id="COG1846">
    <property type="taxonomic scope" value="Bacteria"/>
</dbReference>
<dbReference type="InterPro" id="IPR036390">
    <property type="entry name" value="WH_DNA-bd_sf"/>
</dbReference>
<dbReference type="RefSeq" id="WP_021752473.1">
    <property type="nucleotide sequence ID" value="NZ_KI271806.1"/>
</dbReference>
<organism evidence="5 6">
    <name type="scientific">Gemella bergeri ATCC 700627</name>
    <dbReference type="NCBI Taxonomy" id="1321820"/>
    <lineage>
        <taxon>Bacteria</taxon>
        <taxon>Bacillati</taxon>
        <taxon>Bacillota</taxon>
        <taxon>Bacilli</taxon>
        <taxon>Bacillales</taxon>
        <taxon>Gemellaceae</taxon>
        <taxon>Gemella</taxon>
    </lineage>
</organism>
<accession>U2S265</accession>
<dbReference type="InterPro" id="IPR000835">
    <property type="entry name" value="HTH_MarR-typ"/>
</dbReference>
<sequence>MLLKDTLSHQFIGALEIIRNYPKDLLTEIGITYGNFITLIFIAENEGSTQAQLAQIHKKDRNVIGRHIDVLEQKNYVERKRGIVDRRSYTLFLTDKGKEFILNNENIIIKSEQHALKNLTNDEISTLYKLMNKITSDA</sequence>
<dbReference type="HOGENOM" id="CLU_083287_18_6_9"/>
<evidence type="ECO:0000256" key="2">
    <source>
        <dbReference type="ARBA" id="ARBA00023125"/>
    </source>
</evidence>
<dbReference type="SMART" id="SM00347">
    <property type="entry name" value="HTH_MARR"/>
    <property type="match status" value="1"/>
</dbReference>
<name>U2S265_9BACL</name>
<comment type="caution">
    <text evidence="5">The sequence shown here is derived from an EMBL/GenBank/DDBJ whole genome shotgun (WGS) entry which is preliminary data.</text>
</comment>
<gene>
    <name evidence="5" type="ORF">HMPREF1983_01277</name>
</gene>
<dbReference type="AlphaFoldDB" id="U2S265"/>
<evidence type="ECO:0000259" key="4">
    <source>
        <dbReference type="PROSITE" id="PS50995"/>
    </source>
</evidence>
<protein>
    <submittedName>
        <fullName evidence="5">Transcriptional regulator, MarR family</fullName>
    </submittedName>
</protein>
<dbReference type="PRINTS" id="PR00598">
    <property type="entry name" value="HTHMARR"/>
</dbReference>
<dbReference type="Pfam" id="PF12802">
    <property type="entry name" value="MarR_2"/>
    <property type="match status" value="1"/>
</dbReference>
<dbReference type="Gene3D" id="1.10.10.10">
    <property type="entry name" value="Winged helix-like DNA-binding domain superfamily/Winged helix DNA-binding domain"/>
    <property type="match status" value="1"/>
</dbReference>
<dbReference type="PANTHER" id="PTHR42756">
    <property type="entry name" value="TRANSCRIPTIONAL REGULATOR, MARR"/>
    <property type="match status" value="1"/>
</dbReference>
<dbReference type="GO" id="GO:0003700">
    <property type="term" value="F:DNA-binding transcription factor activity"/>
    <property type="evidence" value="ECO:0007669"/>
    <property type="project" value="InterPro"/>
</dbReference>
<feature type="domain" description="HTH marR-type" evidence="4">
    <location>
        <begin position="4"/>
        <end position="136"/>
    </location>
</feature>
<evidence type="ECO:0000313" key="5">
    <source>
        <dbReference type="EMBL" id="ERK56897.1"/>
    </source>
</evidence>
<dbReference type="PATRIC" id="fig|1321820.3.peg.1238"/>
<proteinExistence type="predicted"/>